<dbReference type="InterPro" id="IPR029175">
    <property type="entry name" value="EXOC2/Sec5"/>
</dbReference>
<keyword evidence="11" id="KW-1185">Reference proteome</keyword>
<name>A0A0V1LDY5_9BILA</name>
<dbReference type="InterPro" id="IPR039481">
    <property type="entry name" value="EXOC2/Sec5_N_dom"/>
</dbReference>
<dbReference type="InterPro" id="IPR002909">
    <property type="entry name" value="IPT_dom"/>
</dbReference>
<proteinExistence type="inferred from homology"/>
<protein>
    <recommendedName>
        <fullName evidence="3 7">Exocyst complex component 2</fullName>
    </recommendedName>
</protein>
<dbReference type="PANTHER" id="PTHR13043">
    <property type="entry name" value="EXOCYST COMPLEX COMPONENT SEC5"/>
    <property type="match status" value="1"/>
</dbReference>
<sequence>MKGPAPVVTGLSPKDGVPGTQIVIRGEHLGLSQSDVIGLTVCNADCMQSLKWESSHKIITRVSHCKAGTGEVIVTTKSGGRGSCTVQFRIFHALIGPLQPTAVWVDESRMIETFRRDPKEAAAIVDDCPLGFSVETNVTPIYHWSSELFPESSSNMRLENFHPVRYLVENCRIVSFENLKAGLEFMRSQVIVSKKGPKEFMKSNLSCILDCIDAMSGKLKLCNFSFLGVLNLDLRLHVEQDCCVNPTEMAEQFQTKIDHCIQTGEDVFVDVLKRKEQSDAIRNALSLLQRFRFMFYLPQLMKVYTEKVAIINFVCPYQSGEYALVLSEYSRAKSLLSETEVPLFKEAFAEAEIQMEEFKSTLHRQLVDHKVPLSEQKRIIRYLTSVDSEVDAGWICLESQCQWLKALIIDCQKIHFSIGKEKTFDDSENDFSDKLVSQIPQSFRFSESVCTILDTKVQDFVKLSQEYIAGQLTSHSIIHTKQVEVHIFNLSAALVFNAIFPVSKIPSELVDSYDDAFLQWNVSSMEPAYLLQLLKSLRSTVAGFLDLECEERYLQYWMDLCVEIRLHCLACFVEQTESSISALASKEIWKLLVCNEEMSKTALPDLFESIIHELLPIFKQLLCYNNYRKEVDFLSSESHKDGLLKRFERLLCSFKLTMLKLIGFEQQQQLDDDVVSGGGMSKGSSTFEFDYPKGRAKKSSRITDKKLLIVLANCDYLLRYCLPRLIDRLSRNGMWLTEPLQQRCVVCYGSFRTFLLKLYISSKSSMLNTIFEISTDSWQKLQGVSNYIKDLILRIVSVQAELFLISPALYSTVIGFVIRSYCDRIIQCAKANISSFNQSQHTQLLLDFTAFEESVQPLLSDETKSMIKEFKLEIRSTWNYELQEMLNAYLQGAEILLTSLKQPMPVNNNNNNNNNNANNNA</sequence>
<evidence type="ECO:0000256" key="5">
    <source>
        <dbReference type="ARBA" id="ARBA00022483"/>
    </source>
</evidence>
<dbReference type="OrthoDB" id="26242at2759"/>
<dbReference type="GO" id="GO:0006893">
    <property type="term" value="P:Golgi to plasma membrane transport"/>
    <property type="evidence" value="ECO:0007669"/>
    <property type="project" value="UniProtKB-UniRule"/>
</dbReference>
<dbReference type="STRING" id="6335.A0A0V1LDY5"/>
<dbReference type="AlphaFoldDB" id="A0A0V1LDY5"/>
<dbReference type="Pfam" id="PF01833">
    <property type="entry name" value="TIG"/>
    <property type="match status" value="1"/>
</dbReference>
<accession>A0A0V1LDY5</accession>
<dbReference type="GO" id="GO:0006887">
    <property type="term" value="P:exocytosis"/>
    <property type="evidence" value="ECO:0007669"/>
    <property type="project" value="UniProtKB-KW"/>
</dbReference>
<gene>
    <name evidence="10" type="primary">sec-5</name>
    <name evidence="10" type="ORF">T02_14301</name>
</gene>
<organism evidence="10 11">
    <name type="scientific">Trichinella nativa</name>
    <dbReference type="NCBI Taxonomy" id="6335"/>
    <lineage>
        <taxon>Eukaryota</taxon>
        <taxon>Metazoa</taxon>
        <taxon>Ecdysozoa</taxon>
        <taxon>Nematoda</taxon>
        <taxon>Enoplea</taxon>
        <taxon>Dorylaimia</taxon>
        <taxon>Trichinellida</taxon>
        <taxon>Trichinellidae</taxon>
        <taxon>Trichinella</taxon>
    </lineage>
</organism>
<evidence type="ECO:0000256" key="7">
    <source>
        <dbReference type="RuleBase" id="RU365069"/>
    </source>
</evidence>
<feature type="domain" description="IPT/TIG" evidence="8">
    <location>
        <begin position="6"/>
        <end position="88"/>
    </location>
</feature>
<evidence type="ECO:0000259" key="9">
    <source>
        <dbReference type="Pfam" id="PF15469"/>
    </source>
</evidence>
<comment type="caution">
    <text evidence="10">The sequence shown here is derived from an EMBL/GenBank/DDBJ whole genome shotgun (WGS) entry which is preliminary data.</text>
</comment>
<dbReference type="PANTHER" id="PTHR13043:SF1">
    <property type="entry name" value="EXOCYST COMPLEX COMPONENT 2"/>
    <property type="match status" value="1"/>
</dbReference>
<evidence type="ECO:0000259" key="8">
    <source>
        <dbReference type="Pfam" id="PF01833"/>
    </source>
</evidence>
<keyword evidence="6 7" id="KW-0653">Protein transport</keyword>
<dbReference type="InterPro" id="IPR014756">
    <property type="entry name" value="Ig_E-set"/>
</dbReference>
<evidence type="ECO:0000256" key="3">
    <source>
        <dbReference type="ARBA" id="ARBA00017526"/>
    </source>
</evidence>
<feature type="domain" description="Exocyst complex component EXOC2/Sec5 N-terminal" evidence="9">
    <location>
        <begin position="129"/>
        <end position="892"/>
    </location>
</feature>
<dbReference type="EMBL" id="JYDW01000070">
    <property type="protein sequence ID" value="KRZ57718.1"/>
    <property type="molecule type" value="Genomic_DNA"/>
</dbReference>
<dbReference type="FunFam" id="2.60.40.10:FF:000196">
    <property type="entry name" value="Exocyst complex component 2"/>
    <property type="match status" value="1"/>
</dbReference>
<dbReference type="SUPFAM" id="SSF81296">
    <property type="entry name" value="E set domains"/>
    <property type="match status" value="1"/>
</dbReference>
<evidence type="ECO:0000256" key="1">
    <source>
        <dbReference type="ARBA" id="ARBA00002660"/>
    </source>
</evidence>
<dbReference type="Proteomes" id="UP000054721">
    <property type="component" value="Unassembled WGS sequence"/>
</dbReference>
<dbReference type="GO" id="GO:0015031">
    <property type="term" value="P:protein transport"/>
    <property type="evidence" value="ECO:0007669"/>
    <property type="project" value="UniProtKB-KW"/>
</dbReference>
<dbReference type="GO" id="GO:0000145">
    <property type="term" value="C:exocyst"/>
    <property type="evidence" value="ECO:0007669"/>
    <property type="project" value="UniProtKB-UniRule"/>
</dbReference>
<evidence type="ECO:0000313" key="11">
    <source>
        <dbReference type="Proteomes" id="UP000054721"/>
    </source>
</evidence>
<evidence type="ECO:0000313" key="10">
    <source>
        <dbReference type="EMBL" id="KRZ57718.1"/>
    </source>
</evidence>
<keyword evidence="4 7" id="KW-0813">Transport</keyword>
<dbReference type="Pfam" id="PF15469">
    <property type="entry name" value="Sec5"/>
    <property type="match status" value="1"/>
</dbReference>
<evidence type="ECO:0000256" key="4">
    <source>
        <dbReference type="ARBA" id="ARBA00022448"/>
    </source>
</evidence>
<comment type="subunit">
    <text evidence="7">Component of the exocyst complex.</text>
</comment>
<dbReference type="InterPro" id="IPR013783">
    <property type="entry name" value="Ig-like_fold"/>
</dbReference>
<reference evidence="10 11" key="1">
    <citation type="submission" date="2015-05" db="EMBL/GenBank/DDBJ databases">
        <title>Evolution of Trichinella species and genotypes.</title>
        <authorList>
            <person name="Korhonen P.K."/>
            <person name="Edoardo P."/>
            <person name="Giuseppe L.R."/>
            <person name="Gasser R.B."/>
        </authorList>
    </citation>
    <scope>NUCLEOTIDE SEQUENCE [LARGE SCALE GENOMIC DNA]</scope>
    <source>
        <strain evidence="10">ISS10</strain>
    </source>
</reference>
<keyword evidence="5 7" id="KW-0268">Exocytosis</keyword>
<comment type="similarity">
    <text evidence="2 7">Belongs to the SEC5 family.</text>
</comment>
<comment type="function">
    <text evidence="1 7">Component of the exocyst complex involved in the docking of exocytic vesicles with fusion sites on the plasma membrane.</text>
</comment>
<evidence type="ECO:0000256" key="2">
    <source>
        <dbReference type="ARBA" id="ARBA00010578"/>
    </source>
</evidence>
<evidence type="ECO:0000256" key="6">
    <source>
        <dbReference type="ARBA" id="ARBA00022927"/>
    </source>
</evidence>
<dbReference type="Gene3D" id="2.60.40.10">
    <property type="entry name" value="Immunoglobulins"/>
    <property type="match status" value="1"/>
</dbReference>
<dbReference type="CDD" id="cd00603">
    <property type="entry name" value="IPT_PCSR"/>
    <property type="match status" value="1"/>
</dbReference>